<dbReference type="InParanoid" id="A0A3Q0FIS1"/>
<gene>
    <name evidence="7" type="primary">RBMS2</name>
</gene>
<dbReference type="PANTHER" id="PTHR24012">
    <property type="entry name" value="RNA BINDING PROTEIN"/>
    <property type="match status" value="1"/>
</dbReference>
<dbReference type="AlphaFoldDB" id="A0A3Q0FIS1"/>
<reference evidence="7" key="1">
    <citation type="submission" date="2025-08" db="UniProtKB">
        <authorList>
            <consortium name="RefSeq"/>
        </authorList>
    </citation>
    <scope>IDENTIFICATION</scope>
</reference>
<evidence type="ECO:0000313" key="6">
    <source>
        <dbReference type="Proteomes" id="UP000189705"/>
    </source>
</evidence>
<evidence type="ECO:0000256" key="4">
    <source>
        <dbReference type="SAM" id="MobiDB-lite"/>
    </source>
</evidence>
<evidence type="ECO:0000259" key="5">
    <source>
        <dbReference type="PROSITE" id="PS50102"/>
    </source>
</evidence>
<evidence type="ECO:0000313" key="7">
    <source>
        <dbReference type="RefSeq" id="XP_025047169.1"/>
    </source>
</evidence>
<keyword evidence="6" id="KW-1185">Reference proteome</keyword>
<name>A0A3Q0FIS1_ALLSI</name>
<keyword evidence="2 3" id="KW-0694">RNA-binding</keyword>
<accession>A0A3Q0FIS1</accession>
<dbReference type="CTD" id="5939"/>
<proteinExistence type="predicted"/>
<dbReference type="InterPro" id="IPR012677">
    <property type="entry name" value="Nucleotide-bd_a/b_plait_sf"/>
</dbReference>
<feature type="domain" description="RRM" evidence="5">
    <location>
        <begin position="193"/>
        <end position="237"/>
    </location>
</feature>
<protein>
    <submittedName>
        <fullName evidence="7">RNA-binding motif, single-stranded-interacting protein 2</fullName>
    </submittedName>
</protein>
<feature type="domain" description="RRM" evidence="5">
    <location>
        <begin position="114"/>
        <end position="187"/>
    </location>
</feature>
<dbReference type="RefSeq" id="XP_025047169.1">
    <property type="nucleotide sequence ID" value="XM_025191384.1"/>
</dbReference>
<dbReference type="KEGG" id="asn:102380213"/>
<organism evidence="6 7">
    <name type="scientific">Alligator sinensis</name>
    <name type="common">Chinese alligator</name>
    <dbReference type="NCBI Taxonomy" id="38654"/>
    <lineage>
        <taxon>Eukaryota</taxon>
        <taxon>Metazoa</taxon>
        <taxon>Chordata</taxon>
        <taxon>Craniata</taxon>
        <taxon>Vertebrata</taxon>
        <taxon>Euteleostomi</taxon>
        <taxon>Archelosauria</taxon>
        <taxon>Archosauria</taxon>
        <taxon>Crocodylia</taxon>
        <taxon>Alligatoridae</taxon>
        <taxon>Alligatorinae</taxon>
        <taxon>Alligator</taxon>
    </lineage>
</organism>
<dbReference type="Gene3D" id="3.30.70.330">
    <property type="match status" value="2"/>
</dbReference>
<dbReference type="InterPro" id="IPR000504">
    <property type="entry name" value="RRM_dom"/>
</dbReference>
<dbReference type="GO" id="GO:0003723">
    <property type="term" value="F:RNA binding"/>
    <property type="evidence" value="ECO:0007669"/>
    <property type="project" value="UniProtKB-UniRule"/>
</dbReference>
<sequence length="456" mass="48005">MAGLRGQGGEAIPGVGGALRGGGMSHPLSPCSPCPRGDQGLGREGRNLLACWIPLLTPSALSPALFTQTPPPSHSPAPHVSQQPYVSVAQQMAPPSPGGSNSGGGVGGDQLSKTNLYIRGLHPATTDQDLVKLCQPYGKIVSTKAILDKTTNKCKGYGFVDFDSPTAAQKAVTALKASGVQAQMAKQQEQDPTNLYISNLPLSMDEQELETLLKPFGQVVSTRILRDSGGASRGVGFARSEAPLACAPPGGRPEAIITHFNGKYIKTPPGVPVPPDPLLCKFADGGQKKRQNQGKFVQNGRAWPRDSDTGGVTLTYDPTTALQNGFYTTHYGLAPNRMVAQTALGPYLPSPVSSYQVHSPSWMHHQSYLMQPTVRPPVTPPAPPIPPHRRGPLSKICPGGAGTYMPAGATLQGAYIPQYTPVPSSSIAVEEPSGQQSQVPVESPAEHAAYSYPYSK</sequence>
<dbReference type="PROSITE" id="PS50102">
    <property type="entry name" value="RRM"/>
    <property type="match status" value="2"/>
</dbReference>
<dbReference type="Proteomes" id="UP000189705">
    <property type="component" value="Unplaced"/>
</dbReference>
<feature type="compositionally biased region" description="Polar residues" evidence="4">
    <location>
        <begin position="424"/>
        <end position="440"/>
    </location>
</feature>
<dbReference type="FunFam" id="3.30.70.330:FF:000012">
    <property type="entry name" value="RNA-binding motif, single-stranded-interacting protein 3 isoform 1"/>
    <property type="match status" value="1"/>
</dbReference>
<keyword evidence="1" id="KW-0677">Repeat</keyword>
<feature type="region of interest" description="Disordered" evidence="4">
    <location>
        <begin position="424"/>
        <end position="456"/>
    </location>
</feature>
<dbReference type="SMART" id="SM00360">
    <property type="entry name" value="RRM"/>
    <property type="match status" value="2"/>
</dbReference>
<feature type="region of interest" description="Disordered" evidence="4">
    <location>
        <begin position="90"/>
        <end position="109"/>
    </location>
</feature>
<evidence type="ECO:0000256" key="3">
    <source>
        <dbReference type="PROSITE-ProRule" id="PRU00176"/>
    </source>
</evidence>
<evidence type="ECO:0000256" key="2">
    <source>
        <dbReference type="ARBA" id="ARBA00022884"/>
    </source>
</evidence>
<feature type="region of interest" description="Disordered" evidence="4">
    <location>
        <begin position="1"/>
        <end position="21"/>
    </location>
</feature>
<feature type="region of interest" description="Disordered" evidence="4">
    <location>
        <begin position="289"/>
        <end position="311"/>
    </location>
</feature>
<dbReference type="SUPFAM" id="SSF54928">
    <property type="entry name" value="RNA-binding domain, RBD"/>
    <property type="match status" value="1"/>
</dbReference>
<dbReference type="GeneID" id="102380213"/>
<dbReference type="Pfam" id="PF00076">
    <property type="entry name" value="RRM_1"/>
    <property type="match status" value="2"/>
</dbReference>
<dbReference type="CDD" id="cd12471">
    <property type="entry name" value="RRM1_MSSP2"/>
    <property type="match status" value="1"/>
</dbReference>
<evidence type="ECO:0000256" key="1">
    <source>
        <dbReference type="ARBA" id="ARBA00022737"/>
    </source>
</evidence>
<dbReference type="InterPro" id="IPR035979">
    <property type="entry name" value="RBD_domain_sf"/>
</dbReference>